<feature type="signal peptide" evidence="1">
    <location>
        <begin position="1"/>
        <end position="16"/>
    </location>
</feature>
<evidence type="ECO:0000313" key="2">
    <source>
        <dbReference type="EMBL" id="AMY60406.1"/>
    </source>
</evidence>
<name>A0A165QBC7_BISBE</name>
<reference evidence="2" key="1">
    <citation type="submission" date="2016-03" db="EMBL/GenBank/DDBJ databases">
        <authorList>
            <person name="Ploux O."/>
        </authorList>
    </citation>
    <scope>NUCLEOTIDE SEQUENCE</scope>
</reference>
<keyword evidence="1" id="KW-0732">Signal</keyword>
<protein>
    <submittedName>
        <fullName evidence="2">Gloverin</fullName>
    </submittedName>
</protein>
<dbReference type="InterPro" id="IPR019729">
    <property type="entry name" value="Gloverin-like_protein"/>
</dbReference>
<evidence type="ECO:0000256" key="1">
    <source>
        <dbReference type="SAM" id="SignalP"/>
    </source>
</evidence>
<organism evidence="2">
    <name type="scientific">Biston betularia</name>
    <name type="common">Pepper-and-salt geometer moth</name>
    <name type="synonym">Phalaena betularia</name>
    <dbReference type="NCBI Taxonomy" id="82595"/>
    <lineage>
        <taxon>Eukaryota</taxon>
        <taxon>Metazoa</taxon>
        <taxon>Ecdysozoa</taxon>
        <taxon>Arthropoda</taxon>
        <taxon>Hexapoda</taxon>
        <taxon>Insecta</taxon>
        <taxon>Pterygota</taxon>
        <taxon>Neoptera</taxon>
        <taxon>Endopterygota</taxon>
        <taxon>Lepidoptera</taxon>
        <taxon>Glossata</taxon>
        <taxon>Ditrysia</taxon>
        <taxon>Geometroidea</taxon>
        <taxon>Geometridae</taxon>
        <taxon>Ennominae</taxon>
        <taxon>Biston</taxon>
    </lineage>
</organism>
<dbReference type="EMBL" id="KU950738">
    <property type="protein sequence ID" value="AMY60406.1"/>
    <property type="molecule type" value="Genomic_DNA"/>
</dbReference>
<sequence>MKHFLCLAVLIAYAAAQVSVSPDRELRYKFAKRVSRHPRDLTWDTSVGNNGKLFGTLGQDGNDLFGKAGYNHQIFDDGRGKLDAQAYGSRVLSPYGDSTKFGGGLNWADQNAKAGLDLSKSIGGHTALKATGEGLWHLNKNSELSAGGFYSQPFLGHGKSDYGVQAGYKLRF</sequence>
<accession>A0A165QBC7</accession>
<feature type="chain" id="PRO_5007864952" evidence="1">
    <location>
        <begin position="17"/>
        <end position="172"/>
    </location>
</feature>
<dbReference type="AlphaFoldDB" id="A0A165QBC7"/>
<proteinExistence type="predicted"/>
<dbReference type="Pfam" id="PF10793">
    <property type="entry name" value="Gloverin"/>
    <property type="match status" value="1"/>
</dbReference>